<comment type="subcellular location">
    <subcellularLocation>
        <location evidence="1">Cytoplasm</location>
    </subcellularLocation>
</comment>
<evidence type="ECO:0000313" key="7">
    <source>
        <dbReference type="Proteomes" id="UP000198658"/>
    </source>
</evidence>
<comment type="function">
    <text evidence="4">Required for resistance to DNA-damaging agents.</text>
</comment>
<dbReference type="Pfam" id="PF00582">
    <property type="entry name" value="Usp"/>
    <property type="match status" value="2"/>
</dbReference>
<dbReference type="EMBL" id="FNQO01000001">
    <property type="protein sequence ID" value="SDZ97923.1"/>
    <property type="molecule type" value="Genomic_DNA"/>
</dbReference>
<comment type="similarity">
    <text evidence="2">Belongs to the universal stress protein A family.</text>
</comment>
<feature type="domain" description="UspA" evidence="5">
    <location>
        <begin position="166"/>
        <end position="289"/>
    </location>
</feature>
<protein>
    <submittedName>
        <fullName evidence="6">Nucleotide-binding universal stress protein, UspA family</fullName>
    </submittedName>
</protein>
<evidence type="ECO:0000256" key="2">
    <source>
        <dbReference type="ARBA" id="ARBA00008791"/>
    </source>
</evidence>
<keyword evidence="7" id="KW-1185">Reference proteome</keyword>
<dbReference type="Proteomes" id="UP000198658">
    <property type="component" value="Unassembled WGS sequence"/>
</dbReference>
<dbReference type="GO" id="GO:0005737">
    <property type="term" value="C:cytoplasm"/>
    <property type="evidence" value="ECO:0007669"/>
    <property type="project" value="UniProtKB-SubCell"/>
</dbReference>
<dbReference type="STRING" id="658218.SAMN05216562_1506"/>
<evidence type="ECO:0000256" key="3">
    <source>
        <dbReference type="ARBA" id="ARBA00022490"/>
    </source>
</evidence>
<dbReference type="InterPro" id="IPR006016">
    <property type="entry name" value="UspA"/>
</dbReference>
<dbReference type="OrthoDB" id="239260at2"/>
<keyword evidence="3" id="KW-0963">Cytoplasm</keyword>
<reference evidence="7" key="1">
    <citation type="submission" date="2016-10" db="EMBL/GenBank/DDBJ databases">
        <authorList>
            <person name="Varghese N."/>
            <person name="Submissions S."/>
        </authorList>
    </citation>
    <scope>NUCLEOTIDE SEQUENCE [LARGE SCALE GENOMIC DNA]</scope>
    <source>
        <strain evidence="7">CGMCC 1.10657</strain>
    </source>
</reference>
<dbReference type="RefSeq" id="WP_091386620.1">
    <property type="nucleotide sequence ID" value="NZ_FNQO01000001.1"/>
</dbReference>
<organism evidence="6 7">
    <name type="scientific">Microbulbifer marinus</name>
    <dbReference type="NCBI Taxonomy" id="658218"/>
    <lineage>
        <taxon>Bacteria</taxon>
        <taxon>Pseudomonadati</taxon>
        <taxon>Pseudomonadota</taxon>
        <taxon>Gammaproteobacteria</taxon>
        <taxon>Cellvibrionales</taxon>
        <taxon>Microbulbiferaceae</taxon>
        <taxon>Microbulbifer</taxon>
    </lineage>
</organism>
<sequence length="289" mass="31988">MKNILVILDKPKHEQIALQRAVELAKAASGRLHLVSFAYDPRATLPGVHETPEEVVKAMVSAREPWLEELCKQHQLPADTVTEAVWHYSIANWTIETLAKDSFDLVIKTAQKQFGHGGYGSIDWQLIERSPVPLWLAVATPWVKRERLVAALDPTADSLLHKELNQRVLAVGNRLAQLLNARLEAVACLPGAGVLEELGLTPRHDNTEEQQRALREYLDSAIRDSDANCSEVHLVSGKPAREVNRVVDRNKARLMLVGRGVRKGATGLLLGNTAERILSKSNSDVLIVP</sequence>
<name>A0A1H3XF10_9GAMM</name>
<dbReference type="Gene3D" id="3.40.50.12370">
    <property type="match status" value="1"/>
</dbReference>
<proteinExistence type="inferred from homology"/>
<feature type="domain" description="UspA" evidence="5">
    <location>
        <begin position="1"/>
        <end position="136"/>
    </location>
</feature>
<evidence type="ECO:0000256" key="1">
    <source>
        <dbReference type="ARBA" id="ARBA00004496"/>
    </source>
</evidence>
<accession>A0A1H3XF10</accession>
<evidence type="ECO:0000313" key="6">
    <source>
        <dbReference type="EMBL" id="SDZ97923.1"/>
    </source>
</evidence>
<evidence type="ECO:0000259" key="5">
    <source>
        <dbReference type="Pfam" id="PF00582"/>
    </source>
</evidence>
<gene>
    <name evidence="6" type="ORF">SAMN05216562_1506</name>
</gene>
<dbReference type="SUPFAM" id="SSF52402">
    <property type="entry name" value="Adenine nucleotide alpha hydrolases-like"/>
    <property type="match status" value="2"/>
</dbReference>
<dbReference type="PANTHER" id="PTHR47892:SF1">
    <property type="entry name" value="UNIVERSAL STRESS PROTEIN E"/>
    <property type="match status" value="1"/>
</dbReference>
<dbReference type="PANTHER" id="PTHR47892">
    <property type="entry name" value="UNIVERSAL STRESS PROTEIN E"/>
    <property type="match status" value="1"/>
</dbReference>
<dbReference type="AlphaFoldDB" id="A0A1H3XF10"/>
<evidence type="ECO:0000256" key="4">
    <source>
        <dbReference type="ARBA" id="ARBA00037131"/>
    </source>
</evidence>